<dbReference type="Gene3D" id="3.40.50.1820">
    <property type="entry name" value="alpha/beta hydrolase"/>
    <property type="match status" value="1"/>
</dbReference>
<accession>A0AAU7AYS9</accession>
<dbReference type="InterPro" id="IPR029058">
    <property type="entry name" value="AB_hydrolase_fold"/>
</dbReference>
<dbReference type="AlphaFoldDB" id="A0AAU7AYS9"/>
<organism evidence="1">
    <name type="scientific">Paraconexibacter sp. AEG42_29</name>
    <dbReference type="NCBI Taxonomy" id="2997339"/>
    <lineage>
        <taxon>Bacteria</taxon>
        <taxon>Bacillati</taxon>
        <taxon>Actinomycetota</taxon>
        <taxon>Thermoleophilia</taxon>
        <taxon>Solirubrobacterales</taxon>
        <taxon>Paraconexibacteraceae</taxon>
        <taxon>Paraconexibacter</taxon>
    </lineage>
</organism>
<protein>
    <submittedName>
        <fullName evidence="1">Uncharacterized protein</fullName>
    </submittedName>
</protein>
<sequence length="462" mass="47626">MHVDLAGPAGGTTVPRVIGCVLALGCVLAAIAATVAPAARAAGERCGAPLVGGGQPALVAIVIDGATSKEPNSGSSRPLQVPNWCPALPDGSERRMPAGIEDGYRTWAGLQTVERPPTTTCRPDGGLGSDACLVGRLADAGAIVLPYSYAGSRVDEAGEFTFNAYTAQDTLQEPATSIARLDTMITSIARAWPSTRVVIVAHSYGGVVASGWWRTRAPGGIAPVQHIFTLNSPINGVPECAIVTAAFGIPVGNELCRRWQDRDAFDRSLIARNTPVTFTPIGTIDDPTYGPLIDPVKGVQVAGGGQLRGQLLYSCPDAGSDPRSACIAAPSVVASADPQCSGAGPGILGRTGHHAVIGCPGTTRTVMAGTSPGLVVASGRAGRTRPTTMNIGGVRLTRLRWSAWDGAVARGRGLAAGRTRMVVLSRPLPCDQVRRFAYSRAKVSGRTTLRHACPAALPTVAP</sequence>
<dbReference type="SUPFAM" id="SSF53474">
    <property type="entry name" value="alpha/beta-Hydrolases"/>
    <property type="match status" value="1"/>
</dbReference>
<dbReference type="KEGG" id="parq:DSM112329_03687"/>
<dbReference type="RefSeq" id="WP_354698026.1">
    <property type="nucleotide sequence ID" value="NZ_CP114014.1"/>
</dbReference>
<name>A0AAU7AYS9_9ACTN</name>
<dbReference type="EMBL" id="CP114014">
    <property type="protein sequence ID" value="XAY06809.1"/>
    <property type="molecule type" value="Genomic_DNA"/>
</dbReference>
<gene>
    <name evidence="1" type="ORF">DSM112329_03687</name>
</gene>
<proteinExistence type="predicted"/>
<evidence type="ECO:0000313" key="1">
    <source>
        <dbReference type="EMBL" id="XAY06809.1"/>
    </source>
</evidence>
<reference evidence="1" key="1">
    <citation type="submission" date="2022-12" db="EMBL/GenBank/DDBJ databases">
        <title>Paraconexibacter alkalitolerans sp. nov. and Baekduia alba sp. nov., isolated from soil and emended description of the genera Paraconexibacter (Chun et al., 2020) and Baekduia (An et al., 2020).</title>
        <authorList>
            <person name="Vieira S."/>
            <person name="Huber K.J."/>
            <person name="Geppert A."/>
            <person name="Wolf J."/>
            <person name="Neumann-Schaal M."/>
            <person name="Muesken M."/>
            <person name="Overmann J."/>
        </authorList>
    </citation>
    <scope>NUCLEOTIDE SEQUENCE</scope>
    <source>
        <strain evidence="1">AEG42_29</strain>
    </source>
</reference>